<feature type="domain" description="GP-PDE" evidence="1">
    <location>
        <begin position="38"/>
        <end position="285"/>
    </location>
</feature>
<dbReference type="Pfam" id="PF03009">
    <property type="entry name" value="GDPD"/>
    <property type="match status" value="1"/>
</dbReference>
<sequence>MRNFFFILLCLSLVYGILLILPGYSRVHSIPFYQSQSFNNIAHGTGRELVPGNTLEGAINAVAVGADIVELDVHLTLDKIVVLRHDASIDTTTNGSGYIADMTLSELKIFDVGFHEDDYPTKLAVAGIRIASLESVFKALPNTRFLIELKPDDRETGVQLCWLVLAYGLQNQVLVGSFYSSVLENFRQVCPEVPTSLGEEEARVMVLLSWIGLGHLYKSPGYSVQLPFEYYGVPLVSKSLIRAADELNLAVDVWTVNDPQKMLKLIELGVDGIITDRPDILQAIDI</sequence>
<organism evidence="2 3">
    <name type="scientific">SAR92 clade bacterium H455</name>
    <dbReference type="NCBI Taxonomy" id="2974818"/>
    <lineage>
        <taxon>Bacteria</taxon>
        <taxon>Pseudomonadati</taxon>
        <taxon>Pseudomonadota</taxon>
        <taxon>Gammaproteobacteria</taxon>
        <taxon>Cellvibrionales</taxon>
        <taxon>Porticoccaceae</taxon>
        <taxon>SAR92 clade</taxon>
    </lineage>
</organism>
<dbReference type="InterPro" id="IPR017946">
    <property type="entry name" value="PLC-like_Pdiesterase_TIM-brl"/>
</dbReference>
<dbReference type="Gene3D" id="3.20.20.190">
    <property type="entry name" value="Phosphatidylinositol (PI) phosphodiesterase"/>
    <property type="match status" value="1"/>
</dbReference>
<reference evidence="2" key="1">
    <citation type="submission" date="2022-08" db="EMBL/GenBank/DDBJ databases">
        <title>Catabolic pathway analysis in culturable SAR92 clade bacteria reveals their overlooked roles in DMSP degradation in coastal seas.</title>
        <authorList>
            <person name="He X."/>
            <person name="Zhang X."/>
            <person name="Zhang Y."/>
        </authorList>
    </citation>
    <scope>NUCLEOTIDE SEQUENCE</scope>
    <source>
        <strain evidence="2">H455</strain>
    </source>
</reference>
<proteinExistence type="predicted"/>
<gene>
    <name evidence="2" type="ORF">NYF23_10440</name>
</gene>
<dbReference type="SUPFAM" id="SSF51695">
    <property type="entry name" value="PLC-like phosphodiesterases"/>
    <property type="match status" value="1"/>
</dbReference>
<dbReference type="PROSITE" id="PS51704">
    <property type="entry name" value="GP_PDE"/>
    <property type="match status" value="1"/>
</dbReference>
<dbReference type="EMBL" id="CP103416">
    <property type="protein sequence ID" value="UVW34428.1"/>
    <property type="molecule type" value="Genomic_DNA"/>
</dbReference>
<dbReference type="PANTHER" id="PTHR46211">
    <property type="entry name" value="GLYCEROPHOSPHORYL DIESTER PHOSPHODIESTERASE"/>
    <property type="match status" value="1"/>
</dbReference>
<evidence type="ECO:0000313" key="2">
    <source>
        <dbReference type="EMBL" id="UVW34428.1"/>
    </source>
</evidence>
<dbReference type="CDD" id="cd08561">
    <property type="entry name" value="GDPD_cytoplasmic_ScUgpQ2_like"/>
    <property type="match status" value="1"/>
</dbReference>
<dbReference type="InterPro" id="IPR030395">
    <property type="entry name" value="GP_PDE_dom"/>
</dbReference>
<protein>
    <submittedName>
        <fullName evidence="2">Glycerophosphodiester phosphodiesterase</fullName>
    </submittedName>
</protein>
<evidence type="ECO:0000313" key="3">
    <source>
        <dbReference type="Proteomes" id="UP001059934"/>
    </source>
</evidence>
<name>A0ABY5TKQ8_9GAMM</name>
<accession>A0ABY5TKQ8</accession>
<evidence type="ECO:0000259" key="1">
    <source>
        <dbReference type="PROSITE" id="PS51704"/>
    </source>
</evidence>
<dbReference type="Proteomes" id="UP001059934">
    <property type="component" value="Chromosome"/>
</dbReference>
<keyword evidence="3" id="KW-1185">Reference proteome</keyword>
<dbReference type="PANTHER" id="PTHR46211:SF14">
    <property type="entry name" value="GLYCEROPHOSPHODIESTER PHOSPHODIESTERASE"/>
    <property type="match status" value="1"/>
</dbReference>